<gene>
    <name evidence="1" type="ORF">BCV72DRAFT_80587</name>
</gene>
<dbReference type="EMBL" id="KV922161">
    <property type="protein sequence ID" value="ORE01258.1"/>
    <property type="molecule type" value="Genomic_DNA"/>
</dbReference>
<dbReference type="AlphaFoldDB" id="A0A1X0QNC8"/>
<dbReference type="Proteomes" id="UP000242414">
    <property type="component" value="Unassembled WGS sequence"/>
</dbReference>
<reference evidence="1" key="1">
    <citation type="journal article" date="2016" name="Proc. Natl. Acad. Sci. U.S.A.">
        <title>Lipid metabolic changes in an early divergent fungus govern the establishment of a mutualistic symbiosis with endobacteria.</title>
        <authorList>
            <person name="Lastovetsky O.A."/>
            <person name="Gaspar M.L."/>
            <person name="Mondo S.J."/>
            <person name="LaButti K.M."/>
            <person name="Sandor L."/>
            <person name="Grigoriev I.V."/>
            <person name="Henry S.A."/>
            <person name="Pawlowska T.E."/>
        </authorList>
    </citation>
    <scope>NUCLEOTIDE SEQUENCE [LARGE SCALE GENOMIC DNA]</scope>
    <source>
        <strain evidence="1">ATCC 52814</strain>
    </source>
</reference>
<accession>A0A1X0QNC8</accession>
<evidence type="ECO:0000313" key="1">
    <source>
        <dbReference type="EMBL" id="ORE01258.1"/>
    </source>
</evidence>
<sequence>MHMKELIRTRNLLTFENHPASILSMSSVLLLCQRPNDLVLDGFLNGSSYTVLEDRLSHLNWGVSEFPSALLDVLKKATVN</sequence>
<organism evidence="1">
    <name type="scientific">Rhizopus microsporus var. microsporus</name>
    <dbReference type="NCBI Taxonomy" id="86635"/>
    <lineage>
        <taxon>Eukaryota</taxon>
        <taxon>Fungi</taxon>
        <taxon>Fungi incertae sedis</taxon>
        <taxon>Mucoromycota</taxon>
        <taxon>Mucoromycotina</taxon>
        <taxon>Mucoromycetes</taxon>
        <taxon>Mucorales</taxon>
        <taxon>Mucorineae</taxon>
        <taxon>Rhizopodaceae</taxon>
        <taxon>Rhizopus</taxon>
    </lineage>
</organism>
<name>A0A1X0QNC8_RHIZD</name>
<proteinExistence type="predicted"/>
<protein>
    <submittedName>
        <fullName evidence="1">Uncharacterized protein</fullName>
    </submittedName>
</protein>
<dbReference type="VEuPathDB" id="FungiDB:BCV72DRAFT_80587"/>